<evidence type="ECO:0000313" key="2">
    <source>
        <dbReference type="Proteomes" id="UP000326729"/>
    </source>
</evidence>
<dbReference type="EMBL" id="CABVGY010000013">
    <property type="protein sequence ID" value="VVM88407.1"/>
    <property type="molecule type" value="Genomic_DNA"/>
</dbReference>
<dbReference type="AlphaFoldDB" id="A0A5E6T7R0"/>
<dbReference type="Proteomes" id="UP000326729">
    <property type="component" value="Unassembled WGS sequence"/>
</dbReference>
<protein>
    <submittedName>
        <fullName evidence="1">Uncharacterized protein</fullName>
    </submittedName>
</protein>
<evidence type="ECO:0000313" key="1">
    <source>
        <dbReference type="EMBL" id="VVM88407.1"/>
    </source>
</evidence>
<sequence>MLVIHSGTYCKSRMLLGMAEQGDAPKGLAKIGLVHPWRDAVDFGDPDIGVRDSGVAGVHVGLLRHQEQAQCATRVE</sequence>
<name>A0A5E6T7R0_PSEFL</name>
<reference evidence="1 2" key="1">
    <citation type="submission" date="2019-09" db="EMBL/GenBank/DDBJ databases">
        <authorList>
            <person name="Chandra G."/>
            <person name="Truman W A."/>
        </authorList>
    </citation>
    <scope>NUCLEOTIDE SEQUENCE [LARGE SCALE GENOMIC DNA]</scope>
    <source>
        <strain evidence="1">PS659</strain>
    </source>
</reference>
<proteinExistence type="predicted"/>
<organism evidence="1 2">
    <name type="scientific">Pseudomonas fluorescens</name>
    <dbReference type="NCBI Taxonomy" id="294"/>
    <lineage>
        <taxon>Bacteria</taxon>
        <taxon>Pseudomonadati</taxon>
        <taxon>Pseudomonadota</taxon>
        <taxon>Gammaproteobacteria</taxon>
        <taxon>Pseudomonadales</taxon>
        <taxon>Pseudomonadaceae</taxon>
        <taxon>Pseudomonas</taxon>
    </lineage>
</organism>
<accession>A0A5E6T7R0</accession>
<gene>
    <name evidence="1" type="ORF">PS659_02712</name>
</gene>